<keyword evidence="3 6" id="KW-0812">Transmembrane</keyword>
<keyword evidence="9" id="KW-1185">Reference proteome</keyword>
<dbReference type="PANTHER" id="PTHR43129">
    <property type="entry name" value="FOSMIDOMYCIN RESISTANCE PROTEIN"/>
    <property type="match status" value="1"/>
</dbReference>
<reference evidence="9" key="1">
    <citation type="journal article" date="2010" name="Stand. Genomic Sci.">
        <title>Complete genome sequence of Syntrophothermus lipocalidus type strain (TGB-C1T).</title>
        <authorList>
            <consortium name="US DOE Joint Genome Institute (JGI-PGF)"/>
            <person name="Djao O."/>
            <person name="Zhang X."/>
            <person name="Lucas S."/>
            <person name="Lapidus A."/>
            <person name="Glavina Del Rio T."/>
            <person name="Nolan M."/>
            <person name="Tice H."/>
            <person name="Cheng J."/>
            <person name="Han C."/>
            <person name="Tapia R."/>
            <person name="Goodwin L."/>
            <person name="Pitluck S."/>
            <person name="Liolios K."/>
            <person name="Ivanova N."/>
            <person name="Mavromatis K."/>
            <person name="Mikhailova N."/>
            <person name="Ovchinnikova G."/>
            <person name="Pati A."/>
            <person name="Brambilla E."/>
            <person name="Chen A."/>
            <person name="Palaniappan K."/>
            <person name="Land M."/>
            <person name="Hauser L."/>
            <person name="Chang Y."/>
            <person name="Jeffries C."/>
            <person name="Rohde M."/>
            <person name="Sikorski J."/>
            <person name="Spring S."/>
            <person name="Goker M."/>
            <person name="Detter J."/>
            <person name="Woyke T."/>
            <person name="Bristow J."/>
            <person name="Eisen J."/>
            <person name="Markowitz V."/>
            <person name="Hugenholtz P."/>
            <person name="Kyrpides N."/>
            <person name="Klenk H."/>
        </authorList>
    </citation>
    <scope>NUCLEOTIDE SEQUENCE [LARGE SCALE GENOMIC DNA]</scope>
    <source>
        <strain evidence="9">DSM 12680 / TGB-C1</strain>
    </source>
</reference>
<evidence type="ECO:0000256" key="6">
    <source>
        <dbReference type="SAM" id="Phobius"/>
    </source>
</evidence>
<gene>
    <name evidence="8" type="ordered locus">Slip_1578</name>
</gene>
<dbReference type="STRING" id="643648.Slip_1578"/>
<dbReference type="KEGG" id="slp:Slip_1578"/>
<feature type="transmembrane region" description="Helical" evidence="6">
    <location>
        <begin position="71"/>
        <end position="88"/>
    </location>
</feature>
<dbReference type="PANTHER" id="PTHR43129:SF1">
    <property type="entry name" value="FOSMIDOMYCIN RESISTANCE PROTEIN"/>
    <property type="match status" value="1"/>
</dbReference>
<evidence type="ECO:0000256" key="1">
    <source>
        <dbReference type="ARBA" id="ARBA00004651"/>
    </source>
</evidence>
<dbReference type="CDD" id="cd17478">
    <property type="entry name" value="MFS_FsR"/>
    <property type="match status" value="1"/>
</dbReference>
<evidence type="ECO:0000313" key="9">
    <source>
        <dbReference type="Proteomes" id="UP000000378"/>
    </source>
</evidence>
<evidence type="ECO:0000259" key="7">
    <source>
        <dbReference type="PROSITE" id="PS50850"/>
    </source>
</evidence>
<dbReference type="InterPro" id="IPR011701">
    <property type="entry name" value="MFS"/>
</dbReference>
<evidence type="ECO:0000256" key="3">
    <source>
        <dbReference type="ARBA" id="ARBA00022692"/>
    </source>
</evidence>
<accession>D7CNQ5</accession>
<evidence type="ECO:0000313" key="8">
    <source>
        <dbReference type="EMBL" id="ADI02340.1"/>
    </source>
</evidence>
<reference evidence="8 9" key="2">
    <citation type="journal article" date="2010" name="Stand. Genomic Sci.">
        <title>Complete genome sequence of Syntrophothermus lipocalidus type strain (TGB-C1).</title>
        <authorList>
            <person name="Djao O.D."/>
            <person name="Zhang X."/>
            <person name="Lucas S."/>
            <person name="Lapidus A."/>
            <person name="Del Rio T.G."/>
            <person name="Nolan M."/>
            <person name="Tice H."/>
            <person name="Cheng J.F."/>
            <person name="Han C."/>
            <person name="Tapia R."/>
            <person name="Goodwin L."/>
            <person name="Pitluck S."/>
            <person name="Liolios K."/>
            <person name="Ivanova N."/>
            <person name="Mavromatis K."/>
            <person name="Mikhailova N."/>
            <person name="Ovchinnikova G."/>
            <person name="Pati A."/>
            <person name="Brambilla E."/>
            <person name="Chen A."/>
            <person name="Palaniappan K."/>
            <person name="Land M."/>
            <person name="Hauser L."/>
            <person name="Chang Y.J."/>
            <person name="Jeffries C.D."/>
            <person name="Rohde M."/>
            <person name="Sikorski J."/>
            <person name="Spring S."/>
            <person name="Goker M."/>
            <person name="Detter J.C."/>
            <person name="Woyke T."/>
            <person name="Bristow J."/>
            <person name="Eisen J.A."/>
            <person name="Markowitz V."/>
            <person name="Hugenholtz P."/>
            <person name="Kyrpides N.C."/>
            <person name="Klenk H.P."/>
        </authorList>
    </citation>
    <scope>NUCLEOTIDE SEQUENCE [LARGE SCALE GENOMIC DNA]</scope>
    <source>
        <strain evidence="9">DSM 12680 / TGB-C1</strain>
    </source>
</reference>
<comment type="subcellular location">
    <subcellularLocation>
        <location evidence="1">Cell membrane</location>
        <topology evidence="1">Multi-pass membrane protein</topology>
    </subcellularLocation>
</comment>
<dbReference type="GO" id="GO:0022857">
    <property type="term" value="F:transmembrane transporter activity"/>
    <property type="evidence" value="ECO:0007669"/>
    <property type="project" value="InterPro"/>
</dbReference>
<dbReference type="AlphaFoldDB" id="D7CNQ5"/>
<feature type="transmembrane region" description="Helical" evidence="6">
    <location>
        <begin position="38"/>
        <end position="59"/>
    </location>
</feature>
<name>D7CNQ5_SYNLT</name>
<organism evidence="8 9">
    <name type="scientific">Syntrophothermus lipocalidus (strain DSM 12680 / TGB-C1)</name>
    <dbReference type="NCBI Taxonomy" id="643648"/>
    <lineage>
        <taxon>Bacteria</taxon>
        <taxon>Bacillati</taxon>
        <taxon>Bacillota</taxon>
        <taxon>Clostridia</taxon>
        <taxon>Eubacteriales</taxon>
        <taxon>Syntrophomonadaceae</taxon>
        <taxon>Syntrophothermus</taxon>
    </lineage>
</organism>
<dbReference type="Gene3D" id="1.20.1250.20">
    <property type="entry name" value="MFS general substrate transporter like domains"/>
    <property type="match status" value="2"/>
</dbReference>
<keyword evidence="5 6" id="KW-0472">Membrane</keyword>
<feature type="transmembrane region" description="Helical" evidence="6">
    <location>
        <begin position="195"/>
        <end position="213"/>
    </location>
</feature>
<feature type="domain" description="Major facilitator superfamily (MFS) profile" evidence="7">
    <location>
        <begin position="5"/>
        <end position="376"/>
    </location>
</feature>
<dbReference type="InterPro" id="IPR020846">
    <property type="entry name" value="MFS_dom"/>
</dbReference>
<feature type="transmembrane region" description="Helical" evidence="6">
    <location>
        <begin position="352"/>
        <end position="371"/>
    </location>
</feature>
<dbReference type="OrthoDB" id="9770492at2"/>
<dbReference type="Proteomes" id="UP000000378">
    <property type="component" value="Chromosome"/>
</dbReference>
<protein>
    <submittedName>
        <fullName evidence="8">Major facilitator superfamily MFS_1</fullName>
    </submittedName>
</protein>
<feature type="transmembrane region" description="Helical" evidence="6">
    <location>
        <begin position="318"/>
        <end position="340"/>
    </location>
</feature>
<dbReference type="Pfam" id="PF07690">
    <property type="entry name" value="MFS_1"/>
    <property type="match status" value="1"/>
</dbReference>
<dbReference type="HOGENOM" id="CLU_040537_1_0_9"/>
<dbReference type="SUPFAM" id="SSF103473">
    <property type="entry name" value="MFS general substrate transporter"/>
    <property type="match status" value="1"/>
</dbReference>
<dbReference type="InterPro" id="IPR036259">
    <property type="entry name" value="MFS_trans_sf"/>
</dbReference>
<feature type="transmembrane region" description="Helical" evidence="6">
    <location>
        <begin position="290"/>
        <end position="311"/>
    </location>
</feature>
<feature type="transmembrane region" description="Helical" evidence="6">
    <location>
        <begin position="156"/>
        <end position="174"/>
    </location>
</feature>
<feature type="transmembrane region" description="Helical" evidence="6">
    <location>
        <begin position="233"/>
        <end position="254"/>
    </location>
</feature>
<dbReference type="eggNOG" id="COG2814">
    <property type="taxonomic scope" value="Bacteria"/>
</dbReference>
<feature type="transmembrane region" description="Helical" evidence="6">
    <location>
        <begin position="266"/>
        <end position="284"/>
    </location>
</feature>
<keyword evidence="4 6" id="KW-1133">Transmembrane helix</keyword>
<sequence length="380" mass="40718">MRTRAFLLLAGGHALTDMYINFLPALLPVMAPRLDLNLTLAGIVISGSLIAANLAQPVFGWLFDIHPSSRWLVWPVVLSGLLMCASVLSTGYYVFLALTLVAGVANGVYHPAGSTYTYQLDPYNRGVLMSLFSSAGALGYAVGPVVVALLVDRWSLNALFWALVPAAVFVIGAFTTRLSGLKPNPKRWNIRQARTVFRGAILILTWTMILRAWGHLVLSNYLVFYLEKAGYSYQAAANLLTWFLAVGAVGGIIAGKLSDSLGRTRIIVVSMLLSAVFAGLFLYTNGLWSVLFLMACGLTVHAPLPVMVVLCQEYLPESVGIAAGLSMGFAWGVGSLGALVNGIVADHWGLSASFWVAALILLAGAVLATGLKKVRVMERV</sequence>
<evidence type="ECO:0000256" key="5">
    <source>
        <dbReference type="ARBA" id="ARBA00023136"/>
    </source>
</evidence>
<proteinExistence type="predicted"/>
<dbReference type="EMBL" id="CP002048">
    <property type="protein sequence ID" value="ADI02340.1"/>
    <property type="molecule type" value="Genomic_DNA"/>
</dbReference>
<dbReference type="GO" id="GO:0005886">
    <property type="term" value="C:plasma membrane"/>
    <property type="evidence" value="ECO:0007669"/>
    <property type="project" value="UniProtKB-SubCell"/>
</dbReference>
<feature type="transmembrane region" description="Helical" evidence="6">
    <location>
        <begin position="126"/>
        <end position="150"/>
    </location>
</feature>
<evidence type="ECO:0000256" key="2">
    <source>
        <dbReference type="ARBA" id="ARBA00022448"/>
    </source>
</evidence>
<dbReference type="PROSITE" id="PS50850">
    <property type="entry name" value="MFS"/>
    <property type="match status" value="1"/>
</dbReference>
<keyword evidence="2" id="KW-0813">Transport</keyword>
<evidence type="ECO:0000256" key="4">
    <source>
        <dbReference type="ARBA" id="ARBA00022989"/>
    </source>
</evidence>
<feature type="transmembrane region" description="Helical" evidence="6">
    <location>
        <begin position="94"/>
        <end position="114"/>
    </location>
</feature>